<dbReference type="PANTHER" id="PTHR13966:SF5">
    <property type="entry name" value="ENDONUCLEASE G, MITOCHONDRIAL"/>
    <property type="match status" value="1"/>
</dbReference>
<dbReference type="Proteomes" id="UP000831113">
    <property type="component" value="Plasmid unnamed1"/>
</dbReference>
<dbReference type="Pfam" id="PF01223">
    <property type="entry name" value="Endonuclease_NS"/>
    <property type="match status" value="1"/>
</dbReference>
<keyword evidence="4" id="KW-0255">Endonuclease</keyword>
<keyword evidence="4" id="KW-0540">Nuclease</keyword>
<gene>
    <name evidence="4" type="ORF">MTX78_23270</name>
</gene>
<sequence>MTLTLHCWGRGWLPLLAGLSCTWSSALAQSPTQESFDSGSKPAYPVASTALTTGSWTFDEALLGTDAGDHKNGAQAARLRETGKLTMDFFLPNGAAVVTVQHARFGADASSGFELWYQAQNCGCDTWIKVGNTIISSSPDLQTASFAVNVPNAIRFELRKVSGGAGRLNLDDFVVAPYTTTAPPVSTGDNGHLTMGNPSGAATDVNMPTNYLMVKPQYALSYHRDKGKPNWVSWYLAPVWFGPARRQDDFRPDPDLPSGWYRPGTTSYSGSGFDRGHNCPSADRLSTTADNSATFLMTNMMPQSPNNNQQTWANLENYSRTLVNQGNELYIICGSYGTGGTGSNGYFTTIDNGRITVPERCWKVIVVLPTGTNDVSRVSATTRIIAIDTPNQQGLNQNWGTYRTTVDAIEAATGLDILSALPPAVQEVVEAKTDNGPTQ</sequence>
<keyword evidence="4" id="KW-0614">Plasmid</keyword>
<reference evidence="4 5" key="1">
    <citation type="submission" date="2022-03" db="EMBL/GenBank/DDBJ databases">
        <title>Hymenobactersp. isolated from the air.</title>
        <authorList>
            <person name="Won M."/>
            <person name="Kwon S.-W."/>
        </authorList>
    </citation>
    <scope>NUCLEOTIDE SEQUENCE [LARGE SCALE GENOMIC DNA]</scope>
    <source>
        <strain evidence="4 5">KACC 21982</strain>
        <plasmid evidence="4 5">unnamed1</plasmid>
    </source>
</reference>
<dbReference type="InterPro" id="IPR001604">
    <property type="entry name" value="Endo_G_ENPP1-like_dom"/>
</dbReference>
<proteinExistence type="predicted"/>
<feature type="signal peptide" evidence="1">
    <location>
        <begin position="1"/>
        <end position="28"/>
    </location>
</feature>
<feature type="chain" id="PRO_5047468940" evidence="1">
    <location>
        <begin position="29"/>
        <end position="439"/>
    </location>
</feature>
<accession>A0ABY4D7Y6</accession>
<protein>
    <submittedName>
        <fullName evidence="4">DNA/RNA non-specific endonuclease</fullName>
    </submittedName>
</protein>
<evidence type="ECO:0000259" key="2">
    <source>
        <dbReference type="SMART" id="SM00477"/>
    </source>
</evidence>
<name>A0ABY4D7Y6_9BACT</name>
<dbReference type="SMART" id="SM00892">
    <property type="entry name" value="Endonuclease_NS"/>
    <property type="match status" value="1"/>
</dbReference>
<dbReference type="InterPro" id="IPR044925">
    <property type="entry name" value="His-Me_finger_sf"/>
</dbReference>
<feature type="domain" description="DNA/RNA non-specific endonuclease/pyrophosphatase/phosphodiesterase" evidence="3">
    <location>
        <begin position="214"/>
        <end position="424"/>
    </location>
</feature>
<geneLocation type="plasmid" evidence="4 5">
    <name>unnamed1</name>
</geneLocation>
<dbReference type="SUPFAM" id="SSF54060">
    <property type="entry name" value="His-Me finger endonucleases"/>
    <property type="match status" value="1"/>
</dbReference>
<dbReference type="Gene3D" id="3.40.570.10">
    <property type="entry name" value="Extracellular Endonuclease, subunit A"/>
    <property type="match status" value="1"/>
</dbReference>
<dbReference type="RefSeq" id="WP_243803099.1">
    <property type="nucleotide sequence ID" value="NZ_CP094670.1"/>
</dbReference>
<dbReference type="EMBL" id="CP094670">
    <property type="protein sequence ID" value="UOG77351.1"/>
    <property type="molecule type" value="Genomic_DNA"/>
</dbReference>
<dbReference type="InterPro" id="IPR040255">
    <property type="entry name" value="Non-specific_endonuclease"/>
</dbReference>
<keyword evidence="1" id="KW-0732">Signal</keyword>
<dbReference type="InterPro" id="IPR020821">
    <property type="entry name" value="ENPP1-3/EXOG-like_nuc-like"/>
</dbReference>
<evidence type="ECO:0000256" key="1">
    <source>
        <dbReference type="SAM" id="SignalP"/>
    </source>
</evidence>
<dbReference type="PANTHER" id="PTHR13966">
    <property type="entry name" value="ENDONUCLEASE RELATED"/>
    <property type="match status" value="1"/>
</dbReference>
<evidence type="ECO:0000313" key="5">
    <source>
        <dbReference type="Proteomes" id="UP000831113"/>
    </source>
</evidence>
<keyword evidence="5" id="KW-1185">Reference proteome</keyword>
<organism evidence="4 5">
    <name type="scientific">Hymenobacter tibetensis</name>
    <dbReference type="NCBI Taxonomy" id="497967"/>
    <lineage>
        <taxon>Bacteria</taxon>
        <taxon>Pseudomonadati</taxon>
        <taxon>Bacteroidota</taxon>
        <taxon>Cytophagia</taxon>
        <taxon>Cytophagales</taxon>
        <taxon>Hymenobacteraceae</taxon>
        <taxon>Hymenobacter</taxon>
    </lineage>
</organism>
<keyword evidence="4" id="KW-0378">Hydrolase</keyword>
<evidence type="ECO:0000313" key="4">
    <source>
        <dbReference type="EMBL" id="UOG77351.1"/>
    </source>
</evidence>
<dbReference type="GO" id="GO:0004519">
    <property type="term" value="F:endonuclease activity"/>
    <property type="evidence" value="ECO:0007669"/>
    <property type="project" value="UniProtKB-KW"/>
</dbReference>
<dbReference type="CDD" id="cd00091">
    <property type="entry name" value="NUC"/>
    <property type="match status" value="1"/>
</dbReference>
<evidence type="ECO:0000259" key="3">
    <source>
        <dbReference type="SMART" id="SM00892"/>
    </source>
</evidence>
<feature type="domain" description="ENPP1-3/EXOG-like endonuclease/phosphodiesterase" evidence="2">
    <location>
        <begin position="215"/>
        <end position="424"/>
    </location>
</feature>
<dbReference type="InterPro" id="IPR044929">
    <property type="entry name" value="DNA/RNA_non-sp_Endonuclease_sf"/>
</dbReference>
<dbReference type="SMART" id="SM00477">
    <property type="entry name" value="NUC"/>
    <property type="match status" value="1"/>
</dbReference>